<sequence length="215" mass="24657">MIELLDFHGSDNAIANSARVSFADFGVWNEIPENYSVERRNKLIKYLANHKHLTPFRHTSLSIRCKAPIFIARQLGKHQAGLSWNEVSRRYVKSNVEFFIPEKWRAAPEGSIKQGSAGTHPDNDNIKLGYDHFIEHCEEFYNRLLSDGVAPEMARMVLPQSMMTEWVWTGNLLAMAHIYKERSAPGAQEEVREFAKELDSVIRPLFPISWSALVD</sequence>
<evidence type="ECO:0000313" key="2">
    <source>
        <dbReference type="Proteomes" id="UP000240819"/>
    </source>
</evidence>
<proteinExistence type="predicted"/>
<dbReference type="CDD" id="cd20175">
    <property type="entry name" value="ThyX"/>
    <property type="match status" value="1"/>
</dbReference>
<dbReference type="InterPro" id="IPR003669">
    <property type="entry name" value="Thymidylate_synthase_ThyX"/>
</dbReference>
<accession>A0A2H5BGS1</accession>
<organism evidence="1 2">
    <name type="scientific">Vibrio phage Ceto</name>
    <dbReference type="NCBI Taxonomy" id="2570300"/>
    <lineage>
        <taxon>Viruses</taxon>
        <taxon>Duplodnaviria</taxon>
        <taxon>Heunggongvirae</taxon>
        <taxon>Uroviricota</taxon>
        <taxon>Caudoviricetes</taxon>
        <taxon>Demerecviridae</taxon>
        <taxon>Ermolyevavirinae</taxon>
        <taxon>Cetovirus</taxon>
        <taxon>Cetovirus ceto</taxon>
    </lineage>
</organism>
<dbReference type="NCBIfam" id="TIGR02170">
    <property type="entry name" value="thyX"/>
    <property type="match status" value="1"/>
</dbReference>
<evidence type="ECO:0000313" key="1">
    <source>
        <dbReference type="EMBL" id="AUG85160.1"/>
    </source>
</evidence>
<dbReference type="GO" id="GO:0006231">
    <property type="term" value="P:dTMP biosynthetic process"/>
    <property type="evidence" value="ECO:0007669"/>
    <property type="project" value="InterPro"/>
</dbReference>
<gene>
    <name evidence="1" type="ORF">CETO_178</name>
</gene>
<protein>
    <submittedName>
        <fullName evidence="1">Thymidylate synthase</fullName>
    </submittedName>
</protein>
<dbReference type="EMBL" id="MG649966">
    <property type="protein sequence ID" value="AUG85160.1"/>
    <property type="molecule type" value="Genomic_DNA"/>
</dbReference>
<dbReference type="PANTHER" id="PTHR34934">
    <property type="entry name" value="FLAVIN-DEPENDENT THYMIDYLATE SYNTHASE"/>
    <property type="match status" value="1"/>
</dbReference>
<dbReference type="GO" id="GO:0070402">
    <property type="term" value="F:NADPH binding"/>
    <property type="evidence" value="ECO:0007669"/>
    <property type="project" value="TreeGrafter"/>
</dbReference>
<keyword evidence="2" id="KW-1185">Reference proteome</keyword>
<dbReference type="GO" id="GO:0050797">
    <property type="term" value="F:thymidylate synthase (FAD) activity"/>
    <property type="evidence" value="ECO:0007669"/>
    <property type="project" value="InterPro"/>
</dbReference>
<dbReference type="PANTHER" id="PTHR34934:SF1">
    <property type="entry name" value="FLAVIN-DEPENDENT THYMIDYLATE SYNTHASE"/>
    <property type="match status" value="1"/>
</dbReference>
<dbReference type="PROSITE" id="PS51331">
    <property type="entry name" value="THYX"/>
    <property type="match status" value="1"/>
</dbReference>
<dbReference type="GO" id="GO:0050660">
    <property type="term" value="F:flavin adenine dinucleotide binding"/>
    <property type="evidence" value="ECO:0007669"/>
    <property type="project" value="InterPro"/>
</dbReference>
<dbReference type="GO" id="GO:0004799">
    <property type="term" value="F:thymidylate synthase activity"/>
    <property type="evidence" value="ECO:0007669"/>
    <property type="project" value="TreeGrafter"/>
</dbReference>
<dbReference type="SUPFAM" id="SSF69796">
    <property type="entry name" value="Thymidylate synthase-complementing protein Thy1"/>
    <property type="match status" value="1"/>
</dbReference>
<dbReference type="InterPro" id="IPR036098">
    <property type="entry name" value="Thymidylate_synthase_ThyX_sf"/>
</dbReference>
<dbReference type="Proteomes" id="UP000240819">
    <property type="component" value="Segment"/>
</dbReference>
<dbReference type="Gene3D" id="3.30.1360.170">
    <property type="match status" value="1"/>
</dbReference>
<name>A0A2H5BGS1_9CAUD</name>
<reference evidence="1 2" key="1">
    <citation type="submission" date="2017-12" db="EMBL/GenBank/DDBJ databases">
        <authorList>
            <person name="Lestochi C.V."/>
            <person name="Miller K.C."/>
            <person name="Miller J.S."/>
            <person name="Stanton M.L."/>
            <person name="Broussard G.W."/>
        </authorList>
    </citation>
    <scope>NUCLEOTIDE SEQUENCE [LARGE SCALE GENOMIC DNA]</scope>
</reference>
<dbReference type="Pfam" id="PF02511">
    <property type="entry name" value="Thy1"/>
    <property type="match status" value="1"/>
</dbReference>